<dbReference type="PANTHER" id="PTHR11922:SF2">
    <property type="entry name" value="GMP SYNTHASE [GLUTAMINE-HYDROLYZING]"/>
    <property type="match status" value="1"/>
</dbReference>
<evidence type="ECO:0000256" key="8">
    <source>
        <dbReference type="ARBA" id="ARBA00022840"/>
    </source>
</evidence>
<dbReference type="PROSITE" id="PS51273">
    <property type="entry name" value="GATASE_TYPE_1"/>
    <property type="match status" value="1"/>
</dbReference>
<feature type="binding site" evidence="10">
    <location>
        <begin position="229"/>
        <end position="235"/>
    </location>
    <ligand>
        <name>ATP</name>
        <dbReference type="ChEBI" id="CHEBI:30616"/>
    </ligand>
</feature>
<comment type="function">
    <text evidence="1">Catalyzes the synthesis of GMP from XMP.</text>
</comment>
<dbReference type="Gene3D" id="3.40.50.620">
    <property type="entry name" value="HUPs"/>
    <property type="match status" value="1"/>
</dbReference>
<dbReference type="STRING" id="1798508.A3A35_01945"/>
<dbReference type="InterPro" id="IPR014729">
    <property type="entry name" value="Rossmann-like_a/b/a_fold"/>
</dbReference>
<gene>
    <name evidence="12" type="ORF">A3A35_01945</name>
</gene>
<dbReference type="PANTHER" id="PTHR11922">
    <property type="entry name" value="GMP SYNTHASE-RELATED"/>
    <property type="match status" value="1"/>
</dbReference>
<evidence type="ECO:0000313" key="13">
    <source>
        <dbReference type="Proteomes" id="UP000179115"/>
    </source>
</evidence>
<dbReference type="AlphaFoldDB" id="A0A1F6EEV3"/>
<dbReference type="InterPro" id="IPR029062">
    <property type="entry name" value="Class_I_gatase-like"/>
</dbReference>
<proteinExistence type="predicted"/>
<dbReference type="Pfam" id="PF02540">
    <property type="entry name" value="NAD_synthase"/>
    <property type="match status" value="1"/>
</dbReference>
<keyword evidence="4" id="KW-0436">Ligase</keyword>
<dbReference type="NCBIfam" id="TIGR00888">
    <property type="entry name" value="guaA_Nterm"/>
    <property type="match status" value="1"/>
</dbReference>
<dbReference type="InterPro" id="IPR025777">
    <property type="entry name" value="GMPS_ATP_PPase_dom"/>
</dbReference>
<evidence type="ECO:0000256" key="10">
    <source>
        <dbReference type="PROSITE-ProRule" id="PRU00886"/>
    </source>
</evidence>
<dbReference type="PRINTS" id="PR00096">
    <property type="entry name" value="GATASE"/>
</dbReference>
<keyword evidence="9" id="KW-0315">Glutamine amidotransferase</keyword>
<dbReference type="GO" id="GO:0005829">
    <property type="term" value="C:cytosol"/>
    <property type="evidence" value="ECO:0007669"/>
    <property type="project" value="TreeGrafter"/>
</dbReference>
<dbReference type="SUPFAM" id="SSF52402">
    <property type="entry name" value="Adenine nucleotide alpha hydrolases-like"/>
    <property type="match status" value="1"/>
</dbReference>
<comment type="pathway">
    <text evidence="2">Purine metabolism; GMP biosynthesis; GMP from XMP (L-Gln route): step 1/1.</text>
</comment>
<evidence type="ECO:0000256" key="6">
    <source>
        <dbReference type="ARBA" id="ARBA00022749"/>
    </source>
</evidence>
<protein>
    <recommendedName>
        <fullName evidence="3">GMP synthase (glutamine-hydrolyzing)</fullName>
        <ecNumber evidence="3">6.3.5.2</ecNumber>
    </recommendedName>
</protein>
<name>A0A1F6EEV3_9BACT</name>
<evidence type="ECO:0000256" key="2">
    <source>
        <dbReference type="ARBA" id="ARBA00005153"/>
    </source>
</evidence>
<dbReference type="InterPro" id="IPR022310">
    <property type="entry name" value="NAD/GMP_synthase"/>
</dbReference>
<dbReference type="GO" id="GO:0005524">
    <property type="term" value="F:ATP binding"/>
    <property type="evidence" value="ECO:0007669"/>
    <property type="project" value="UniProtKB-UniRule"/>
</dbReference>
<dbReference type="Pfam" id="PF00958">
    <property type="entry name" value="GMP_synt_C"/>
    <property type="match status" value="1"/>
</dbReference>
<evidence type="ECO:0000256" key="3">
    <source>
        <dbReference type="ARBA" id="ARBA00012746"/>
    </source>
</evidence>
<dbReference type="SUPFAM" id="SSF52317">
    <property type="entry name" value="Class I glutamine amidotransferase-like"/>
    <property type="match status" value="1"/>
</dbReference>
<evidence type="ECO:0000256" key="5">
    <source>
        <dbReference type="ARBA" id="ARBA00022741"/>
    </source>
</evidence>
<evidence type="ECO:0000259" key="11">
    <source>
        <dbReference type="PROSITE" id="PS51553"/>
    </source>
</evidence>
<dbReference type="EC" id="6.3.5.2" evidence="3"/>
<keyword evidence="8 10" id="KW-0067">ATP-binding</keyword>
<dbReference type="EMBL" id="MFLV01000010">
    <property type="protein sequence ID" value="OGG71742.1"/>
    <property type="molecule type" value="Genomic_DNA"/>
</dbReference>
<organism evidence="12 13">
    <name type="scientific">Candidatus Kaiserbacteria bacterium RIFCSPLOWO2_01_FULL_51_21</name>
    <dbReference type="NCBI Taxonomy" id="1798508"/>
    <lineage>
        <taxon>Bacteria</taxon>
        <taxon>Candidatus Kaiseribacteriota</taxon>
    </lineage>
</organism>
<dbReference type="Gene3D" id="3.30.300.10">
    <property type="match status" value="1"/>
</dbReference>
<dbReference type="InterPro" id="IPR001674">
    <property type="entry name" value="GMP_synth_C"/>
</dbReference>
<keyword evidence="7 10" id="KW-0658">Purine biosynthesis</keyword>
<sequence>MASLPNVAIIELGSQYTLLIERTLRELGVRSVILDSRNAASWLKKNPLKAVILSGGASSVYNSDAPQPPAEVLSLMRQDGQPIALLGICYGMQWLAHRLGGEVKAVLGNREYGEAEINLDERGHLFFADTPRRQRVWMSHGDSVISVPEGFSILGHTDTGTIAAMARGAMLGVQFHPEVTHTPYGKTMLTNFLRLAGCENDWMPSSIISSIREDVSARLPNGRVIFGFSGGVDSTTVSAILAPVLKERLLAVTLDGGQLREGELDEIKKHAADAGVNLKVMDARQEFQSAMAGVIDSEEKRSRFKKVYVSLFVRAAQDFGATAVLQGTLATDRIESGATGGALIKSHHNVGLDMGDLLQLHPVDCLFKYEVQALAREVGLPESVSNRQPFPGPGLFLRVVGVPATPEKLAIVRFADARVREILMRHGVYDRLSQLIVAYLGVNTVGVKGDARVYGGAIVVRAVETIDFMTARGIHFSDEIEDEISTTLTRHPEIVRVWYDPTKKPPATTEME</sequence>
<comment type="caution">
    <text evidence="12">The sequence shown here is derived from an EMBL/GenBank/DDBJ whole genome shotgun (WGS) entry which is preliminary data.</text>
</comment>
<dbReference type="SUPFAM" id="SSF54810">
    <property type="entry name" value="GMP synthetase C-terminal dimerisation domain"/>
    <property type="match status" value="1"/>
</dbReference>
<dbReference type="UniPathway" id="UPA00189">
    <property type="reaction ID" value="UER00296"/>
</dbReference>
<feature type="domain" description="GMPS ATP-PPase" evidence="11">
    <location>
        <begin position="202"/>
        <end position="387"/>
    </location>
</feature>
<dbReference type="InterPro" id="IPR017926">
    <property type="entry name" value="GATASE"/>
</dbReference>
<dbReference type="GO" id="GO:0003921">
    <property type="term" value="F:GMP synthase activity"/>
    <property type="evidence" value="ECO:0007669"/>
    <property type="project" value="InterPro"/>
</dbReference>
<dbReference type="Gene3D" id="3.40.50.880">
    <property type="match status" value="1"/>
</dbReference>
<reference evidence="12 13" key="1">
    <citation type="journal article" date="2016" name="Nat. Commun.">
        <title>Thousands of microbial genomes shed light on interconnected biogeochemical processes in an aquifer system.</title>
        <authorList>
            <person name="Anantharaman K."/>
            <person name="Brown C.T."/>
            <person name="Hug L.A."/>
            <person name="Sharon I."/>
            <person name="Castelle C.J."/>
            <person name="Probst A.J."/>
            <person name="Thomas B.C."/>
            <person name="Singh A."/>
            <person name="Wilkins M.J."/>
            <person name="Karaoz U."/>
            <person name="Brodie E.L."/>
            <person name="Williams K.H."/>
            <person name="Hubbard S.S."/>
            <person name="Banfield J.F."/>
        </authorList>
    </citation>
    <scope>NUCLEOTIDE SEQUENCE [LARGE SCALE GENOMIC DNA]</scope>
</reference>
<evidence type="ECO:0000256" key="7">
    <source>
        <dbReference type="ARBA" id="ARBA00022755"/>
    </source>
</evidence>
<dbReference type="Pfam" id="PF00117">
    <property type="entry name" value="GATase"/>
    <property type="match status" value="1"/>
</dbReference>
<dbReference type="InterPro" id="IPR004739">
    <property type="entry name" value="GMP_synth_GATase"/>
</dbReference>
<keyword evidence="6 10" id="KW-0332">GMP biosynthesis</keyword>
<evidence type="ECO:0000256" key="1">
    <source>
        <dbReference type="ARBA" id="ARBA00002332"/>
    </source>
</evidence>
<accession>A0A1F6EEV3</accession>
<dbReference type="PROSITE" id="PS51553">
    <property type="entry name" value="GMPS_ATP_PPASE"/>
    <property type="match status" value="1"/>
</dbReference>
<keyword evidence="5 10" id="KW-0547">Nucleotide-binding</keyword>
<evidence type="ECO:0000313" key="12">
    <source>
        <dbReference type="EMBL" id="OGG71742.1"/>
    </source>
</evidence>
<dbReference type="Proteomes" id="UP000179115">
    <property type="component" value="Unassembled WGS sequence"/>
</dbReference>
<dbReference type="NCBIfam" id="NF000848">
    <property type="entry name" value="PRK00074.1"/>
    <property type="match status" value="1"/>
</dbReference>
<evidence type="ECO:0000256" key="4">
    <source>
        <dbReference type="ARBA" id="ARBA00022598"/>
    </source>
</evidence>
<evidence type="ECO:0000256" key="9">
    <source>
        <dbReference type="ARBA" id="ARBA00022962"/>
    </source>
</evidence>
<dbReference type="CDD" id="cd01742">
    <property type="entry name" value="GATase1_GMP_Synthase"/>
    <property type="match status" value="1"/>
</dbReference>